<keyword evidence="1" id="KW-0472">Membrane</keyword>
<feature type="transmembrane region" description="Helical" evidence="1">
    <location>
        <begin position="70"/>
        <end position="93"/>
    </location>
</feature>
<dbReference type="RefSeq" id="WP_136529529.1">
    <property type="nucleotide sequence ID" value="NZ_STGX01000006.1"/>
</dbReference>
<keyword evidence="3" id="KW-1185">Reference proteome</keyword>
<dbReference type="EMBL" id="STGX01000006">
    <property type="protein sequence ID" value="THV29035.1"/>
    <property type="molecule type" value="Genomic_DNA"/>
</dbReference>
<gene>
    <name evidence="2" type="ORF">E9998_09835</name>
</gene>
<sequence length="106" mass="10707">MPDQPPAHPRQRGSGLGVTSLTTSLIGLVVFAWIPIVNLMLAVPLGLVGLVFGIVAIVKAPSRGGNGKGLGVAGLILGVLTIPASILFLILLGDQAAETVTQMTTG</sequence>
<keyword evidence="1" id="KW-1133">Transmembrane helix</keyword>
<organism evidence="2 3">
    <name type="scientific">Glycomyces paridis</name>
    <dbReference type="NCBI Taxonomy" id="2126555"/>
    <lineage>
        <taxon>Bacteria</taxon>
        <taxon>Bacillati</taxon>
        <taxon>Actinomycetota</taxon>
        <taxon>Actinomycetes</taxon>
        <taxon>Glycomycetales</taxon>
        <taxon>Glycomycetaceae</taxon>
        <taxon>Glycomyces</taxon>
    </lineage>
</organism>
<accession>A0A4S8PHE2</accession>
<evidence type="ECO:0000256" key="1">
    <source>
        <dbReference type="SAM" id="Phobius"/>
    </source>
</evidence>
<evidence type="ECO:0000313" key="3">
    <source>
        <dbReference type="Proteomes" id="UP000305792"/>
    </source>
</evidence>
<dbReference type="OrthoDB" id="5193911at2"/>
<protein>
    <submittedName>
        <fullName evidence="2">DUF4190 domain-containing protein</fullName>
    </submittedName>
</protein>
<feature type="transmembrane region" description="Helical" evidence="1">
    <location>
        <begin position="40"/>
        <end position="58"/>
    </location>
</feature>
<comment type="caution">
    <text evidence="2">The sequence shown here is derived from an EMBL/GenBank/DDBJ whole genome shotgun (WGS) entry which is preliminary data.</text>
</comment>
<proteinExistence type="predicted"/>
<keyword evidence="1" id="KW-0812">Transmembrane</keyword>
<feature type="transmembrane region" description="Helical" evidence="1">
    <location>
        <begin position="12"/>
        <end position="34"/>
    </location>
</feature>
<dbReference type="AlphaFoldDB" id="A0A4S8PHE2"/>
<name>A0A4S8PHE2_9ACTN</name>
<evidence type="ECO:0000313" key="2">
    <source>
        <dbReference type="EMBL" id="THV29035.1"/>
    </source>
</evidence>
<reference evidence="2 3" key="1">
    <citation type="journal article" date="2018" name="Int. J. Syst. Evol. Microbiol.">
        <title>Glycomyces paridis sp. nov., isolated from the medicinal plant Paris polyphylla.</title>
        <authorList>
            <person name="Fang X.M."/>
            <person name="Bai J.L."/>
            <person name="Su J."/>
            <person name="Zhao L.L."/>
            <person name="Liu H.Y."/>
            <person name="Ma B.P."/>
            <person name="Zhang Y.Q."/>
            <person name="Yu L.Y."/>
        </authorList>
    </citation>
    <scope>NUCLEOTIDE SEQUENCE [LARGE SCALE GENOMIC DNA]</scope>
    <source>
        <strain evidence="2 3">CPCC 204357</strain>
    </source>
</reference>
<dbReference type="Proteomes" id="UP000305792">
    <property type="component" value="Unassembled WGS sequence"/>
</dbReference>